<dbReference type="Gene3D" id="3.40.1390.10">
    <property type="entry name" value="MurE/MurF, N-terminal domain"/>
    <property type="match status" value="1"/>
</dbReference>
<evidence type="ECO:0000256" key="6">
    <source>
        <dbReference type="ARBA" id="ARBA00022960"/>
    </source>
</evidence>
<keyword evidence="4 10" id="KW-0547">Nucleotide-binding</keyword>
<evidence type="ECO:0000259" key="12">
    <source>
        <dbReference type="Pfam" id="PF01225"/>
    </source>
</evidence>
<dbReference type="InterPro" id="IPR035911">
    <property type="entry name" value="MurE/MurF_N"/>
</dbReference>
<evidence type="ECO:0000313" key="15">
    <source>
        <dbReference type="EMBL" id="SHJ59655.1"/>
    </source>
</evidence>
<comment type="catalytic activity">
    <reaction evidence="10 11">
        <text>D-alanyl-D-alanine + UDP-N-acetyl-alpha-D-muramoyl-L-alanyl-gamma-D-glutamyl-meso-2,6-diaminopimelate + ATP = UDP-N-acetyl-alpha-D-muramoyl-L-alanyl-gamma-D-glutamyl-meso-2,6-diaminopimeloyl-D-alanyl-D-alanine + ADP + phosphate + H(+)</text>
        <dbReference type="Rhea" id="RHEA:28374"/>
        <dbReference type="ChEBI" id="CHEBI:15378"/>
        <dbReference type="ChEBI" id="CHEBI:30616"/>
        <dbReference type="ChEBI" id="CHEBI:43474"/>
        <dbReference type="ChEBI" id="CHEBI:57822"/>
        <dbReference type="ChEBI" id="CHEBI:61386"/>
        <dbReference type="ChEBI" id="CHEBI:83905"/>
        <dbReference type="ChEBI" id="CHEBI:456216"/>
        <dbReference type="EC" id="6.3.2.10"/>
    </reaction>
</comment>
<dbReference type="GO" id="GO:0047480">
    <property type="term" value="F:UDP-N-acetylmuramoyl-tripeptide-D-alanyl-D-alanine ligase activity"/>
    <property type="evidence" value="ECO:0007669"/>
    <property type="project" value="UniProtKB-UniRule"/>
</dbReference>
<comment type="similarity">
    <text evidence="10">Belongs to the MurCDEF family. MurF subfamily.</text>
</comment>
<evidence type="ECO:0000256" key="2">
    <source>
        <dbReference type="ARBA" id="ARBA00022598"/>
    </source>
</evidence>
<evidence type="ECO:0000256" key="10">
    <source>
        <dbReference type="HAMAP-Rule" id="MF_02019"/>
    </source>
</evidence>
<evidence type="ECO:0000256" key="7">
    <source>
        <dbReference type="ARBA" id="ARBA00022984"/>
    </source>
</evidence>
<reference evidence="15 16" key="1">
    <citation type="submission" date="2016-11" db="EMBL/GenBank/DDBJ databases">
        <authorList>
            <person name="Jaros S."/>
            <person name="Januszkiewicz K."/>
            <person name="Wedrychowicz H."/>
        </authorList>
    </citation>
    <scope>NUCLEOTIDE SEQUENCE [LARGE SCALE GENOMIC DNA]</scope>
    <source>
        <strain evidence="15 16">DSM 21864</strain>
    </source>
</reference>
<dbReference type="Pfam" id="PF02875">
    <property type="entry name" value="Mur_ligase_C"/>
    <property type="match status" value="1"/>
</dbReference>
<dbReference type="InterPro" id="IPR000713">
    <property type="entry name" value="Mur_ligase_N"/>
</dbReference>
<evidence type="ECO:0000256" key="3">
    <source>
        <dbReference type="ARBA" id="ARBA00022618"/>
    </source>
</evidence>
<dbReference type="InterPro" id="IPR036565">
    <property type="entry name" value="Mur-like_cat_sf"/>
</dbReference>
<keyword evidence="9 10" id="KW-0961">Cell wall biogenesis/degradation</keyword>
<accession>A0A1M6KL47</accession>
<dbReference type="InterPro" id="IPR036615">
    <property type="entry name" value="Mur_ligase_C_dom_sf"/>
</dbReference>
<dbReference type="GO" id="GO:0009252">
    <property type="term" value="P:peptidoglycan biosynthetic process"/>
    <property type="evidence" value="ECO:0007669"/>
    <property type="project" value="UniProtKB-UniRule"/>
</dbReference>
<feature type="domain" description="Mur ligase central" evidence="14">
    <location>
        <begin position="113"/>
        <end position="297"/>
    </location>
</feature>
<dbReference type="Gene3D" id="3.90.190.20">
    <property type="entry name" value="Mur ligase, C-terminal domain"/>
    <property type="match status" value="1"/>
</dbReference>
<dbReference type="PANTHER" id="PTHR43024:SF1">
    <property type="entry name" value="UDP-N-ACETYLMURAMOYL-TRIPEPTIDE--D-ALANYL-D-ALANINE LIGASE"/>
    <property type="match status" value="1"/>
</dbReference>
<dbReference type="GO" id="GO:0005737">
    <property type="term" value="C:cytoplasm"/>
    <property type="evidence" value="ECO:0007669"/>
    <property type="project" value="UniProtKB-SubCell"/>
</dbReference>
<keyword evidence="3 10" id="KW-0132">Cell division</keyword>
<organism evidence="15 16">
    <name type="scientific">Clostridium amylolyticum</name>
    <dbReference type="NCBI Taxonomy" id="1121298"/>
    <lineage>
        <taxon>Bacteria</taxon>
        <taxon>Bacillati</taxon>
        <taxon>Bacillota</taxon>
        <taxon>Clostridia</taxon>
        <taxon>Eubacteriales</taxon>
        <taxon>Clostridiaceae</taxon>
        <taxon>Clostridium</taxon>
    </lineage>
</organism>
<dbReference type="SUPFAM" id="SSF53623">
    <property type="entry name" value="MurD-like peptide ligases, catalytic domain"/>
    <property type="match status" value="1"/>
</dbReference>
<dbReference type="Gene3D" id="3.40.1190.10">
    <property type="entry name" value="Mur-like, catalytic domain"/>
    <property type="match status" value="1"/>
</dbReference>
<evidence type="ECO:0000256" key="4">
    <source>
        <dbReference type="ARBA" id="ARBA00022741"/>
    </source>
</evidence>
<gene>
    <name evidence="10" type="primary">murF</name>
    <name evidence="15" type="ORF">SAMN05444401_3403</name>
</gene>
<keyword evidence="16" id="KW-1185">Reference proteome</keyword>
<keyword evidence="2 10" id="KW-0436">Ligase</keyword>
<evidence type="ECO:0000259" key="13">
    <source>
        <dbReference type="Pfam" id="PF02875"/>
    </source>
</evidence>
<dbReference type="InterPro" id="IPR013221">
    <property type="entry name" value="Mur_ligase_cen"/>
</dbReference>
<evidence type="ECO:0000256" key="5">
    <source>
        <dbReference type="ARBA" id="ARBA00022840"/>
    </source>
</evidence>
<comment type="subcellular location">
    <subcellularLocation>
        <location evidence="10 11">Cytoplasm</location>
    </subcellularLocation>
</comment>
<dbReference type="EC" id="6.3.2.10" evidence="10 11"/>
<keyword evidence="1 10" id="KW-0963">Cytoplasm</keyword>
<dbReference type="GO" id="GO:0008766">
    <property type="term" value="F:UDP-N-acetylmuramoylalanyl-D-glutamyl-2,6-diaminopimelate-D-alanyl-D-alanine ligase activity"/>
    <property type="evidence" value="ECO:0007669"/>
    <property type="project" value="RHEA"/>
</dbReference>
<keyword evidence="8 10" id="KW-0131">Cell cycle</keyword>
<dbReference type="GO" id="GO:0005524">
    <property type="term" value="F:ATP binding"/>
    <property type="evidence" value="ECO:0007669"/>
    <property type="project" value="UniProtKB-UniRule"/>
</dbReference>
<dbReference type="NCBIfam" id="TIGR01143">
    <property type="entry name" value="murF"/>
    <property type="match status" value="1"/>
</dbReference>
<comment type="pathway">
    <text evidence="10 11">Cell wall biogenesis; peptidoglycan biosynthesis.</text>
</comment>
<dbReference type="AlphaFoldDB" id="A0A1M6KL47"/>
<dbReference type="EMBL" id="FQZO01000006">
    <property type="protein sequence ID" value="SHJ59655.1"/>
    <property type="molecule type" value="Genomic_DNA"/>
</dbReference>
<feature type="binding site" evidence="10">
    <location>
        <begin position="115"/>
        <end position="121"/>
    </location>
    <ligand>
        <name>ATP</name>
        <dbReference type="ChEBI" id="CHEBI:30616"/>
    </ligand>
</feature>
<evidence type="ECO:0000259" key="14">
    <source>
        <dbReference type="Pfam" id="PF08245"/>
    </source>
</evidence>
<dbReference type="STRING" id="1121298.SAMN05444401_3403"/>
<evidence type="ECO:0000256" key="9">
    <source>
        <dbReference type="ARBA" id="ARBA00023316"/>
    </source>
</evidence>
<dbReference type="HAMAP" id="MF_02019">
    <property type="entry name" value="MurF"/>
    <property type="match status" value="1"/>
</dbReference>
<proteinExistence type="inferred from homology"/>
<dbReference type="PANTHER" id="PTHR43024">
    <property type="entry name" value="UDP-N-ACETYLMURAMOYL-TRIPEPTIDE--D-ALANYL-D-ALANINE LIGASE"/>
    <property type="match status" value="1"/>
</dbReference>
<sequence>MLNLTLEEILSAVEGKLISQASNKLPISGVSTDTRTLSKDSLFIAIKGENHNGNLFVEDALKREASVCIVDEVYDNINYLYNKNIIKVDNTREALLKLAAYYRKKLNIKVVGVTGSTGKTSTKDIIAAILSSKFKVYKTKGNYNNEIGMPLTILNMQQGIDIAVLEMGMSNLNEIHKLAETSLPDLAVITNIGITHIENLKTRENIFKAKMEITDFFKDSNVLIVNGEDDLLKTIGETPYKVVKTGFASQNNIIGKDIKNLEHGMKFNVIINNKVDEFFIPLIGKHNIENTLLAIGVGESLGLSIEDMQRGISNLESTSMRLEIVEKNGVVIINDCYNASPTSMKAAIDVEKSLKVQRRIAVLGTMKELGDYAPKSHREIGKYAKENKIDVLITLGEYSSLYKEGYGEDIIICDSIEEIIERINNMVKPQDSILIKASRSEKFERIVHGLLEQLN</sequence>
<dbReference type="UniPathway" id="UPA00219"/>
<keyword evidence="5 10" id="KW-0067">ATP-binding</keyword>
<protein>
    <recommendedName>
        <fullName evidence="10 11">UDP-N-acetylmuramoyl-tripeptide--D-alanyl-D-alanine ligase</fullName>
        <ecNumber evidence="10 11">6.3.2.10</ecNumber>
    </recommendedName>
    <alternativeName>
        <fullName evidence="10">D-alanyl-D-alanine-adding enzyme</fullName>
    </alternativeName>
</protein>
<dbReference type="GO" id="GO:0071555">
    <property type="term" value="P:cell wall organization"/>
    <property type="evidence" value="ECO:0007669"/>
    <property type="project" value="UniProtKB-KW"/>
</dbReference>
<dbReference type="InterPro" id="IPR004101">
    <property type="entry name" value="Mur_ligase_C"/>
</dbReference>
<evidence type="ECO:0000256" key="1">
    <source>
        <dbReference type="ARBA" id="ARBA00022490"/>
    </source>
</evidence>
<keyword evidence="6 10" id="KW-0133">Cell shape</keyword>
<dbReference type="Pfam" id="PF08245">
    <property type="entry name" value="Mur_ligase_M"/>
    <property type="match status" value="1"/>
</dbReference>
<dbReference type="Pfam" id="PF01225">
    <property type="entry name" value="Mur_ligase"/>
    <property type="match status" value="1"/>
</dbReference>
<name>A0A1M6KL47_9CLOT</name>
<evidence type="ECO:0000313" key="16">
    <source>
        <dbReference type="Proteomes" id="UP000184080"/>
    </source>
</evidence>
<feature type="domain" description="Mur ligase C-terminal" evidence="13">
    <location>
        <begin position="320"/>
        <end position="439"/>
    </location>
</feature>
<dbReference type="GO" id="GO:0008360">
    <property type="term" value="P:regulation of cell shape"/>
    <property type="evidence" value="ECO:0007669"/>
    <property type="project" value="UniProtKB-KW"/>
</dbReference>
<dbReference type="InterPro" id="IPR051046">
    <property type="entry name" value="MurCDEF_CellWall_CoF430Synth"/>
</dbReference>
<evidence type="ECO:0000256" key="8">
    <source>
        <dbReference type="ARBA" id="ARBA00023306"/>
    </source>
</evidence>
<dbReference type="GO" id="GO:0051301">
    <property type="term" value="P:cell division"/>
    <property type="evidence" value="ECO:0007669"/>
    <property type="project" value="UniProtKB-KW"/>
</dbReference>
<dbReference type="RefSeq" id="WP_178140734.1">
    <property type="nucleotide sequence ID" value="NZ_FQZO01000006.1"/>
</dbReference>
<dbReference type="SUPFAM" id="SSF63418">
    <property type="entry name" value="MurE/MurF N-terminal domain"/>
    <property type="match status" value="1"/>
</dbReference>
<dbReference type="InterPro" id="IPR005863">
    <property type="entry name" value="UDP-N-AcMur_synth"/>
</dbReference>
<dbReference type="SUPFAM" id="SSF53244">
    <property type="entry name" value="MurD-like peptide ligases, peptide-binding domain"/>
    <property type="match status" value="1"/>
</dbReference>
<dbReference type="Proteomes" id="UP000184080">
    <property type="component" value="Unassembled WGS sequence"/>
</dbReference>
<keyword evidence="7 10" id="KW-0573">Peptidoglycan synthesis</keyword>
<evidence type="ECO:0000256" key="11">
    <source>
        <dbReference type="RuleBase" id="RU004136"/>
    </source>
</evidence>
<feature type="domain" description="Mur ligase N-terminal catalytic" evidence="12">
    <location>
        <begin position="27"/>
        <end position="102"/>
    </location>
</feature>
<comment type="function">
    <text evidence="10 11">Involved in cell wall formation. Catalyzes the final step in the synthesis of UDP-N-acetylmuramoyl-pentapeptide, the precursor of murein.</text>
</comment>